<comment type="caution">
    <text evidence="1">The sequence shown here is derived from an EMBL/GenBank/DDBJ whole genome shotgun (WGS) entry which is preliminary data.</text>
</comment>
<protein>
    <recommendedName>
        <fullName evidence="2">Asl1-like glycosyl hydrolase catalytic domain-containing protein</fullName>
    </recommendedName>
</protein>
<proteinExistence type="predicted"/>
<dbReference type="EMBL" id="BART01022056">
    <property type="protein sequence ID" value="GAG91907.1"/>
    <property type="molecule type" value="Genomic_DNA"/>
</dbReference>
<evidence type="ECO:0008006" key="2">
    <source>
        <dbReference type="Google" id="ProtNLM"/>
    </source>
</evidence>
<dbReference type="SUPFAM" id="SSF51445">
    <property type="entry name" value="(Trans)glycosidases"/>
    <property type="match status" value="1"/>
</dbReference>
<gene>
    <name evidence="1" type="ORF">S01H4_40495</name>
</gene>
<dbReference type="InterPro" id="IPR017853">
    <property type="entry name" value="GH"/>
</dbReference>
<name>X1CFL8_9ZZZZ</name>
<organism evidence="1">
    <name type="scientific">marine sediment metagenome</name>
    <dbReference type="NCBI Taxonomy" id="412755"/>
    <lineage>
        <taxon>unclassified sequences</taxon>
        <taxon>metagenomes</taxon>
        <taxon>ecological metagenomes</taxon>
    </lineage>
</organism>
<reference evidence="1" key="1">
    <citation type="journal article" date="2014" name="Front. Microbiol.">
        <title>High frequency of phylogenetically diverse reductive dehalogenase-homologous genes in deep subseafloor sedimentary metagenomes.</title>
        <authorList>
            <person name="Kawai M."/>
            <person name="Futagami T."/>
            <person name="Toyoda A."/>
            <person name="Takaki Y."/>
            <person name="Nishi S."/>
            <person name="Hori S."/>
            <person name="Arai W."/>
            <person name="Tsubouchi T."/>
            <person name="Morono Y."/>
            <person name="Uchiyama I."/>
            <person name="Ito T."/>
            <person name="Fujiyama A."/>
            <person name="Inagaki F."/>
            <person name="Takami H."/>
        </authorList>
    </citation>
    <scope>NUCLEOTIDE SEQUENCE</scope>
    <source>
        <strain evidence="1">Expedition CK06-06</strain>
    </source>
</reference>
<dbReference type="Gene3D" id="3.20.20.80">
    <property type="entry name" value="Glycosidases"/>
    <property type="match status" value="1"/>
</dbReference>
<accession>X1CFL8</accession>
<evidence type="ECO:0000313" key="1">
    <source>
        <dbReference type="EMBL" id="GAG91907.1"/>
    </source>
</evidence>
<sequence length="175" mass="19557">AAQWARNNGVYEFQIGNEEEYHIDETTMTEAQIIANLKSVATEVQSIFTNGKISYSCGQLLISDWVNTGKGDIDILAANVYQKHSSGYYNWQSDINNLVNAFGSNGAYITEFNLSGISLDSYSADEVVQAEALSEMIEYIEGSGITRAFYFTWQNNAHGVIKSDGTYRQLWDQAF</sequence>
<dbReference type="AlphaFoldDB" id="X1CFL8"/>
<feature type="non-terminal residue" evidence="1">
    <location>
        <position position="1"/>
    </location>
</feature>